<dbReference type="KEGG" id="tmu:101349601"/>
<protein>
    <submittedName>
        <fullName evidence="5">Myeloid cell nuclear differentiation antigen-like</fullName>
    </submittedName>
</protein>
<dbReference type="InterPro" id="IPR040205">
    <property type="entry name" value="HIN-200"/>
</dbReference>
<dbReference type="Gene3D" id="1.10.533.10">
    <property type="entry name" value="Death Domain, Fas"/>
    <property type="match status" value="1"/>
</dbReference>
<feature type="compositionally biased region" description="Basic and acidic residues" evidence="2">
    <location>
        <begin position="95"/>
        <end position="108"/>
    </location>
</feature>
<evidence type="ECO:0000259" key="3">
    <source>
        <dbReference type="PROSITE" id="PS50824"/>
    </source>
</evidence>
<dbReference type="STRING" id="127582.A0A2Y9QP41"/>
<evidence type="ECO:0000256" key="2">
    <source>
        <dbReference type="SAM" id="MobiDB-lite"/>
    </source>
</evidence>
<name>A0A2Y9QP41_TRIMA</name>
<reference evidence="5" key="1">
    <citation type="submission" date="2025-08" db="UniProtKB">
        <authorList>
            <consortium name="RefSeq"/>
        </authorList>
    </citation>
    <scope>IDENTIFICATION</scope>
</reference>
<dbReference type="SUPFAM" id="SSF47986">
    <property type="entry name" value="DEATH domain"/>
    <property type="match status" value="1"/>
</dbReference>
<dbReference type="RefSeq" id="XP_023581114.1">
    <property type="nucleotide sequence ID" value="XM_023725346.1"/>
</dbReference>
<proteinExistence type="inferred from homology"/>
<dbReference type="PANTHER" id="PTHR12200:SF25">
    <property type="entry name" value="PYRIN AND HIN DOMAIN-CONTAINING PROTEIN 1"/>
    <property type="match status" value="1"/>
</dbReference>
<organism evidence="4 5">
    <name type="scientific">Trichechus manatus latirostris</name>
    <name type="common">Florida manatee</name>
    <dbReference type="NCBI Taxonomy" id="127582"/>
    <lineage>
        <taxon>Eukaryota</taxon>
        <taxon>Metazoa</taxon>
        <taxon>Chordata</taxon>
        <taxon>Craniata</taxon>
        <taxon>Vertebrata</taxon>
        <taxon>Euteleostomi</taxon>
        <taxon>Mammalia</taxon>
        <taxon>Eutheria</taxon>
        <taxon>Afrotheria</taxon>
        <taxon>Sirenia</taxon>
        <taxon>Trichechidae</taxon>
        <taxon>Trichechus</taxon>
    </lineage>
</organism>
<dbReference type="GO" id="GO:0005829">
    <property type="term" value="C:cytosol"/>
    <property type="evidence" value="ECO:0007669"/>
    <property type="project" value="TreeGrafter"/>
</dbReference>
<dbReference type="SMART" id="SM01289">
    <property type="entry name" value="PYRIN"/>
    <property type="match status" value="1"/>
</dbReference>
<dbReference type="PROSITE" id="PS50824">
    <property type="entry name" value="DAPIN"/>
    <property type="match status" value="1"/>
</dbReference>
<dbReference type="InParanoid" id="A0A2Y9QP41"/>
<feature type="region of interest" description="Disordered" evidence="2">
    <location>
        <begin position="93"/>
        <end position="191"/>
    </location>
</feature>
<comment type="similarity">
    <text evidence="1">Belongs to the HIN-200 family.</text>
</comment>
<dbReference type="Pfam" id="PF02758">
    <property type="entry name" value="PYRIN"/>
    <property type="match status" value="1"/>
</dbReference>
<evidence type="ECO:0000313" key="4">
    <source>
        <dbReference type="Proteomes" id="UP000248480"/>
    </source>
</evidence>
<gene>
    <name evidence="5" type="primary">LOC101349601</name>
</gene>
<evidence type="ECO:0000313" key="5">
    <source>
        <dbReference type="RefSeq" id="XP_023581114.1"/>
    </source>
</evidence>
<feature type="domain" description="Pyrin" evidence="3">
    <location>
        <begin position="1"/>
        <end position="88"/>
    </location>
</feature>
<dbReference type="GO" id="GO:0003690">
    <property type="term" value="F:double-stranded DNA binding"/>
    <property type="evidence" value="ECO:0007669"/>
    <property type="project" value="TreeGrafter"/>
</dbReference>
<dbReference type="Proteomes" id="UP000248480">
    <property type="component" value="Unplaced"/>
</dbReference>
<feature type="compositionally biased region" description="Polar residues" evidence="2">
    <location>
        <begin position="114"/>
        <end position="123"/>
    </location>
</feature>
<feature type="compositionally biased region" description="Polar residues" evidence="2">
    <location>
        <begin position="152"/>
        <end position="168"/>
    </location>
</feature>
<keyword evidence="4" id="KW-1185">Reference proteome</keyword>
<sequence length="219" mass="24115">MVNEHKKIFLLKGLEAINEYQFNIIKSLLAHDLQLTRKTQEEYDKIKIADLMEEKFGGAKCVDILIELFNDIPQLKCLAKTLRYEKSKVAKKIKAKETTSMKKSRQEEADSVTPAATTSNAVTSERVEETPGGQKRKNTTKEKSGIKRNKVSQEQTQSPCPSGASISATLGHPPPLQISSSTPPSTSLPEVLSSCSTFPSFSSTQNIGDNLKILILCST</sequence>
<dbReference type="CDD" id="cd08305">
    <property type="entry name" value="Pyrin"/>
    <property type="match status" value="1"/>
</dbReference>
<dbReference type="FunFam" id="1.10.533.10:FF:000011">
    <property type="entry name" value="Myeloid cell nuclear differentiation antigen"/>
    <property type="match status" value="1"/>
</dbReference>
<dbReference type="InterPro" id="IPR004020">
    <property type="entry name" value="DAPIN"/>
</dbReference>
<dbReference type="GO" id="GO:0005730">
    <property type="term" value="C:nucleolus"/>
    <property type="evidence" value="ECO:0007669"/>
    <property type="project" value="TreeGrafter"/>
</dbReference>
<dbReference type="InterPro" id="IPR011029">
    <property type="entry name" value="DEATH-like_dom_sf"/>
</dbReference>
<dbReference type="GeneID" id="101349601"/>
<evidence type="ECO:0000256" key="1">
    <source>
        <dbReference type="ARBA" id="ARBA00008647"/>
    </source>
</evidence>
<dbReference type="GO" id="GO:0002218">
    <property type="term" value="P:activation of innate immune response"/>
    <property type="evidence" value="ECO:0007669"/>
    <property type="project" value="InterPro"/>
</dbReference>
<accession>A0A2Y9QP41</accession>
<dbReference type="GO" id="GO:0035458">
    <property type="term" value="P:cellular response to interferon-beta"/>
    <property type="evidence" value="ECO:0007669"/>
    <property type="project" value="InterPro"/>
</dbReference>
<feature type="compositionally biased region" description="Low complexity" evidence="2">
    <location>
        <begin position="177"/>
        <end position="191"/>
    </location>
</feature>
<dbReference type="GO" id="GO:0005654">
    <property type="term" value="C:nucleoplasm"/>
    <property type="evidence" value="ECO:0007669"/>
    <property type="project" value="TreeGrafter"/>
</dbReference>
<dbReference type="AlphaFoldDB" id="A0A2Y9QP41"/>
<dbReference type="PANTHER" id="PTHR12200">
    <property type="entry name" value="INTERFERON-INDUCIBLE PROTEIN AIM2 FAMILY MEMBER"/>
    <property type="match status" value="1"/>
</dbReference>